<dbReference type="EMBL" id="FMZW01000002">
    <property type="protein sequence ID" value="SDC34257.1"/>
    <property type="molecule type" value="Genomic_DNA"/>
</dbReference>
<dbReference type="GO" id="GO:0032259">
    <property type="term" value="P:methylation"/>
    <property type="evidence" value="ECO:0007669"/>
    <property type="project" value="UniProtKB-KW"/>
</dbReference>
<reference evidence="5 6" key="1">
    <citation type="submission" date="2016-10" db="EMBL/GenBank/DDBJ databases">
        <authorList>
            <person name="de Groot N.N."/>
        </authorList>
    </citation>
    <scope>NUCLEOTIDE SEQUENCE [LARGE SCALE GENOMIC DNA]</scope>
    <source>
        <strain evidence="5 6">R5</strain>
    </source>
</reference>
<dbReference type="InterPro" id="IPR041698">
    <property type="entry name" value="Methyltransf_25"/>
</dbReference>
<dbReference type="RefSeq" id="WP_092078879.1">
    <property type="nucleotide sequence ID" value="NZ_FMZW01000002.1"/>
</dbReference>
<keyword evidence="1 5" id="KW-0489">Methyltransferase</keyword>
<evidence type="ECO:0000313" key="5">
    <source>
        <dbReference type="EMBL" id="SDC34257.1"/>
    </source>
</evidence>
<dbReference type="PANTHER" id="PTHR43464:SF19">
    <property type="entry name" value="UBIQUINONE BIOSYNTHESIS O-METHYLTRANSFERASE, MITOCHONDRIAL"/>
    <property type="match status" value="1"/>
</dbReference>
<evidence type="ECO:0000256" key="1">
    <source>
        <dbReference type="ARBA" id="ARBA00022603"/>
    </source>
</evidence>
<dbReference type="AlphaFoldDB" id="A0A1G6KTJ7"/>
<dbReference type="GO" id="GO:0008168">
    <property type="term" value="F:methyltransferase activity"/>
    <property type="evidence" value="ECO:0007669"/>
    <property type="project" value="UniProtKB-KW"/>
</dbReference>
<dbReference type="Pfam" id="PF13649">
    <property type="entry name" value="Methyltransf_25"/>
    <property type="match status" value="1"/>
</dbReference>
<evidence type="ECO:0000256" key="2">
    <source>
        <dbReference type="ARBA" id="ARBA00022679"/>
    </source>
</evidence>
<organism evidence="5 6">
    <name type="scientific">Bradyrhizobium brasilense</name>
    <dbReference type="NCBI Taxonomy" id="1419277"/>
    <lineage>
        <taxon>Bacteria</taxon>
        <taxon>Pseudomonadati</taxon>
        <taxon>Pseudomonadota</taxon>
        <taxon>Alphaproteobacteria</taxon>
        <taxon>Hyphomicrobiales</taxon>
        <taxon>Nitrobacteraceae</taxon>
        <taxon>Bradyrhizobium</taxon>
    </lineage>
</organism>
<dbReference type="SUPFAM" id="SSF53335">
    <property type="entry name" value="S-adenosyl-L-methionine-dependent methyltransferases"/>
    <property type="match status" value="1"/>
</dbReference>
<dbReference type="PANTHER" id="PTHR43464">
    <property type="entry name" value="METHYLTRANSFERASE"/>
    <property type="match status" value="1"/>
</dbReference>
<dbReference type="Proteomes" id="UP000199245">
    <property type="component" value="Unassembled WGS sequence"/>
</dbReference>
<evidence type="ECO:0000259" key="4">
    <source>
        <dbReference type="Pfam" id="PF13649"/>
    </source>
</evidence>
<keyword evidence="3" id="KW-0949">S-adenosyl-L-methionine</keyword>
<dbReference type="Gene3D" id="3.40.50.150">
    <property type="entry name" value="Vaccinia Virus protein VP39"/>
    <property type="match status" value="1"/>
</dbReference>
<feature type="domain" description="Methyltransferase" evidence="4">
    <location>
        <begin position="53"/>
        <end position="148"/>
    </location>
</feature>
<sequence>MGVAPQADDEQVKLWNGAAGRAWVETREVLEGMFRPLEEPLVQAVSDAAASRVLDIGCGTGATTFAVARVLGGRQGHCTGIDISEPMIAAARARAEQEGRPVSFICADAQTYPFAPASFDMIISRLGVMFFADPVQAFANLHRAARPGAALRFIAWRGAAENPFMTTAEQAAKPLLPDLPARRPDAPGQFGFADRKRVETILEDSGWDAIAVDPIDVALGFPASQLTRYVSWLGPVGTMLQAMEEPRRTRVIETVRGAFDRYIHGTEIRFTAACWMVAARAPAAAAHG</sequence>
<keyword evidence="2 5" id="KW-0808">Transferase</keyword>
<evidence type="ECO:0000313" key="6">
    <source>
        <dbReference type="Proteomes" id="UP000199245"/>
    </source>
</evidence>
<evidence type="ECO:0000256" key="3">
    <source>
        <dbReference type="ARBA" id="ARBA00022691"/>
    </source>
</evidence>
<dbReference type="CDD" id="cd02440">
    <property type="entry name" value="AdoMet_MTases"/>
    <property type="match status" value="1"/>
</dbReference>
<gene>
    <name evidence="5" type="ORF">SAMN05216337_1002209</name>
</gene>
<proteinExistence type="predicted"/>
<protein>
    <submittedName>
        <fullName evidence="5">Methyltransferase domain-containing protein</fullName>
    </submittedName>
</protein>
<accession>A0A1G6KTJ7</accession>
<dbReference type="InterPro" id="IPR029063">
    <property type="entry name" value="SAM-dependent_MTases_sf"/>
</dbReference>
<name>A0A1G6KTJ7_9BRAD</name>